<evidence type="ECO:0000256" key="2">
    <source>
        <dbReference type="ARBA" id="ARBA00022692"/>
    </source>
</evidence>
<evidence type="ECO:0000313" key="8">
    <source>
        <dbReference type="Proteomes" id="UP000585258"/>
    </source>
</evidence>
<feature type="transmembrane region" description="Helical" evidence="5">
    <location>
        <begin position="154"/>
        <end position="171"/>
    </location>
</feature>
<dbReference type="GO" id="GO:0016874">
    <property type="term" value="F:ligase activity"/>
    <property type="evidence" value="ECO:0007669"/>
    <property type="project" value="UniProtKB-KW"/>
</dbReference>
<feature type="transmembrane region" description="Helical" evidence="5">
    <location>
        <begin position="248"/>
        <end position="265"/>
    </location>
</feature>
<feature type="transmembrane region" description="Helical" evidence="5">
    <location>
        <begin position="29"/>
        <end position="47"/>
    </location>
</feature>
<feature type="transmembrane region" description="Helical" evidence="5">
    <location>
        <begin position="7"/>
        <end position="23"/>
    </location>
</feature>
<dbReference type="AlphaFoldDB" id="A0A7X0SC70"/>
<dbReference type="GO" id="GO:0016020">
    <property type="term" value="C:membrane"/>
    <property type="evidence" value="ECO:0007669"/>
    <property type="project" value="UniProtKB-SubCell"/>
</dbReference>
<feature type="transmembrane region" description="Helical" evidence="5">
    <location>
        <begin position="176"/>
        <end position="193"/>
    </location>
</feature>
<feature type="transmembrane region" description="Helical" evidence="5">
    <location>
        <begin position="84"/>
        <end position="105"/>
    </location>
</feature>
<dbReference type="PANTHER" id="PTHR37422:SF17">
    <property type="entry name" value="O-ANTIGEN LIGASE"/>
    <property type="match status" value="1"/>
</dbReference>
<dbReference type="RefSeq" id="WP_185163333.1">
    <property type="nucleotide sequence ID" value="NZ_JACKWY010000001.1"/>
</dbReference>
<sequence length="436" mass="49974">MSKNKFVNILLFIMIIEIFLGGSGKIFNVPIRIGLLLLMLIITLIYIVKYKPEIPKNLIVGIFILWIYCACWVILGVIKGNSILYSLNDVTNFFSIIYIVIILVLTKSNKKAFKLIITNLKTCMLLLSIVTIILFVGSYIGTFFDINIGSMLEWFNNTTNYGIITGALYNFKFARVYFVGGIFMQVSLAFFIYDILNKNRVRDYIYTVIILFGIFSSSTRGYWIGAVIVILMMIIMTNKKQKIRIAKVLLVVSVIFSPIVFTPFFKNEVINRVISVSDFSKDVSNQTRTIQIEYMMDKIKEKPLLGSGFGANLTEYEVETGLSGRTFEIYYLEIVYKTGILGMLILLSIFLIPFYFMFKNVIFNKNILEEDKELLKSLVIGAISAIITGITNPYMQGTIGIFIIVLMICGYFIVNENTEKINFENNKWLKINFRKN</sequence>
<dbReference type="InterPro" id="IPR051533">
    <property type="entry name" value="WaaL-like"/>
</dbReference>
<dbReference type="Proteomes" id="UP000585258">
    <property type="component" value="Unassembled WGS sequence"/>
</dbReference>
<proteinExistence type="predicted"/>
<gene>
    <name evidence="7" type="ORF">H7E68_02105</name>
</gene>
<dbReference type="EMBL" id="JACKWY010000001">
    <property type="protein sequence ID" value="MBB6713527.1"/>
    <property type="molecule type" value="Genomic_DNA"/>
</dbReference>
<protein>
    <submittedName>
        <fullName evidence="7">O-antigen ligase family protein</fullName>
    </submittedName>
</protein>
<evidence type="ECO:0000313" key="7">
    <source>
        <dbReference type="EMBL" id="MBB6713527.1"/>
    </source>
</evidence>
<feature type="transmembrane region" description="Helical" evidence="5">
    <location>
        <begin position="125"/>
        <end position="148"/>
    </location>
</feature>
<dbReference type="Pfam" id="PF04932">
    <property type="entry name" value="Wzy_C"/>
    <property type="match status" value="1"/>
</dbReference>
<organism evidence="7 8">
    <name type="scientific">Clostridium gasigenes</name>
    <dbReference type="NCBI Taxonomy" id="94869"/>
    <lineage>
        <taxon>Bacteria</taxon>
        <taxon>Bacillati</taxon>
        <taxon>Bacillota</taxon>
        <taxon>Clostridia</taxon>
        <taxon>Eubacteriales</taxon>
        <taxon>Clostridiaceae</taxon>
        <taxon>Clostridium</taxon>
    </lineage>
</organism>
<evidence type="ECO:0000256" key="5">
    <source>
        <dbReference type="SAM" id="Phobius"/>
    </source>
</evidence>
<feature type="transmembrane region" description="Helical" evidence="5">
    <location>
        <begin position="397"/>
        <end position="414"/>
    </location>
</feature>
<feature type="transmembrane region" description="Helical" evidence="5">
    <location>
        <begin position="59"/>
        <end position="78"/>
    </location>
</feature>
<feature type="transmembrane region" description="Helical" evidence="5">
    <location>
        <begin position="340"/>
        <end position="362"/>
    </location>
</feature>
<keyword evidence="2 5" id="KW-0812">Transmembrane</keyword>
<feature type="transmembrane region" description="Helical" evidence="5">
    <location>
        <begin position="205"/>
        <end position="236"/>
    </location>
</feature>
<comment type="caution">
    <text evidence="7">The sequence shown here is derived from an EMBL/GenBank/DDBJ whole genome shotgun (WGS) entry which is preliminary data.</text>
</comment>
<comment type="subcellular location">
    <subcellularLocation>
        <location evidence="1">Membrane</location>
        <topology evidence="1">Multi-pass membrane protein</topology>
    </subcellularLocation>
</comment>
<reference evidence="7 8" key="1">
    <citation type="submission" date="2020-08" db="EMBL/GenBank/DDBJ databases">
        <title>Clostridia isolated from Swiss meat.</title>
        <authorList>
            <person name="Wambui J."/>
            <person name="Stevens M.J.A."/>
            <person name="Stephan R."/>
        </authorList>
    </citation>
    <scope>NUCLEOTIDE SEQUENCE [LARGE SCALE GENOMIC DNA]</scope>
    <source>
        <strain evidence="7 8">CM001</strain>
    </source>
</reference>
<dbReference type="PANTHER" id="PTHR37422">
    <property type="entry name" value="TEICHURONIC ACID BIOSYNTHESIS PROTEIN TUAE"/>
    <property type="match status" value="1"/>
</dbReference>
<evidence type="ECO:0000256" key="4">
    <source>
        <dbReference type="ARBA" id="ARBA00023136"/>
    </source>
</evidence>
<keyword evidence="4 5" id="KW-0472">Membrane</keyword>
<keyword evidence="3 5" id="KW-1133">Transmembrane helix</keyword>
<name>A0A7X0SC70_9CLOT</name>
<evidence type="ECO:0000256" key="3">
    <source>
        <dbReference type="ARBA" id="ARBA00022989"/>
    </source>
</evidence>
<feature type="transmembrane region" description="Helical" evidence="5">
    <location>
        <begin position="374"/>
        <end position="391"/>
    </location>
</feature>
<evidence type="ECO:0000256" key="1">
    <source>
        <dbReference type="ARBA" id="ARBA00004141"/>
    </source>
</evidence>
<keyword evidence="7" id="KW-0436">Ligase</keyword>
<accession>A0A7X0SC70</accession>
<evidence type="ECO:0000259" key="6">
    <source>
        <dbReference type="Pfam" id="PF04932"/>
    </source>
</evidence>
<feature type="domain" description="O-antigen ligase-related" evidence="6">
    <location>
        <begin position="206"/>
        <end position="347"/>
    </location>
</feature>
<dbReference type="InterPro" id="IPR007016">
    <property type="entry name" value="O-antigen_ligase-rel_domated"/>
</dbReference>